<dbReference type="InterPro" id="IPR033524">
    <property type="entry name" value="Glu/Leu/Phe/Val_DH_AS"/>
</dbReference>
<evidence type="ECO:0000256" key="1">
    <source>
        <dbReference type="ARBA" id="ARBA00006382"/>
    </source>
</evidence>
<feature type="non-terminal residue" evidence="4">
    <location>
        <position position="1"/>
    </location>
</feature>
<organism evidence="4 6">
    <name type="scientific">Didymodactylos carnosus</name>
    <dbReference type="NCBI Taxonomy" id="1234261"/>
    <lineage>
        <taxon>Eukaryota</taxon>
        <taxon>Metazoa</taxon>
        <taxon>Spiralia</taxon>
        <taxon>Gnathifera</taxon>
        <taxon>Rotifera</taxon>
        <taxon>Eurotatoria</taxon>
        <taxon>Bdelloidea</taxon>
        <taxon>Philodinida</taxon>
        <taxon>Philodinidae</taxon>
        <taxon>Didymodactylos</taxon>
    </lineage>
</organism>
<evidence type="ECO:0000313" key="6">
    <source>
        <dbReference type="Proteomes" id="UP000663829"/>
    </source>
</evidence>
<dbReference type="PANTHER" id="PTHR43571:SF1">
    <property type="entry name" value="NADP-SPECIFIC GLUTAMATE DEHYDROGENASE 1-RELATED"/>
    <property type="match status" value="1"/>
</dbReference>
<dbReference type="AlphaFoldDB" id="A0A816EQG7"/>
<dbReference type="InterPro" id="IPR006097">
    <property type="entry name" value="Glu/Leu/Phe/Val/Trp_DH_dimer"/>
</dbReference>
<dbReference type="Gene3D" id="1.10.285.10">
    <property type="entry name" value="Glutamate Dehydrogenase, chain A, domain 3"/>
    <property type="match status" value="1"/>
</dbReference>
<dbReference type="PANTHER" id="PTHR43571">
    <property type="entry name" value="NADP-SPECIFIC GLUTAMATE DEHYDROGENASE 1-RELATED"/>
    <property type="match status" value="1"/>
</dbReference>
<dbReference type="FunFam" id="3.40.50.10860:FF:000002">
    <property type="entry name" value="Glutamate dehydrogenase"/>
    <property type="match status" value="1"/>
</dbReference>
<dbReference type="PROSITE" id="PS00074">
    <property type="entry name" value="GLFV_DEHYDROGENASE"/>
    <property type="match status" value="1"/>
</dbReference>
<name>A0A816EQG7_9BILA</name>
<dbReference type="GO" id="GO:0006537">
    <property type="term" value="P:glutamate biosynthetic process"/>
    <property type="evidence" value="ECO:0007669"/>
    <property type="project" value="TreeGrafter"/>
</dbReference>
<feature type="non-terminal residue" evidence="4">
    <location>
        <position position="172"/>
    </location>
</feature>
<dbReference type="GO" id="GO:0005829">
    <property type="term" value="C:cytosol"/>
    <property type="evidence" value="ECO:0007669"/>
    <property type="project" value="TreeGrafter"/>
</dbReference>
<dbReference type="InterPro" id="IPR046346">
    <property type="entry name" value="Aminoacid_DH-like_N_sf"/>
</dbReference>
<gene>
    <name evidence="4" type="ORF">GPM918_LOCUS45598</name>
    <name evidence="5" type="ORF">SRO942_LOCUS48250</name>
</gene>
<keyword evidence="6" id="KW-1185">Reference proteome</keyword>
<feature type="domain" description="Glutamate/phenylalanine/leucine/valine/L-tryptophan dehydrogenase dimerisation" evidence="3">
    <location>
        <begin position="58"/>
        <end position="171"/>
    </location>
</feature>
<evidence type="ECO:0000256" key="2">
    <source>
        <dbReference type="ARBA" id="ARBA00023002"/>
    </source>
</evidence>
<dbReference type="InterPro" id="IPR050724">
    <property type="entry name" value="Glu_Leu_Phe_Val_DH"/>
</dbReference>
<comment type="similarity">
    <text evidence="1">Belongs to the Glu/Leu/Phe/Val dehydrogenases family.</text>
</comment>
<dbReference type="Pfam" id="PF02812">
    <property type="entry name" value="ELFV_dehydrog_N"/>
    <property type="match status" value="1"/>
</dbReference>
<evidence type="ECO:0000259" key="3">
    <source>
        <dbReference type="Pfam" id="PF02812"/>
    </source>
</evidence>
<keyword evidence="2" id="KW-0560">Oxidoreductase</keyword>
<protein>
    <recommendedName>
        <fullName evidence="3">Glutamate/phenylalanine/leucine/valine/L-tryptophan dehydrogenase dimerisation domain-containing protein</fullName>
    </recommendedName>
</protein>
<dbReference type="EMBL" id="CAJOBC010123280">
    <property type="protein sequence ID" value="CAF4584028.1"/>
    <property type="molecule type" value="Genomic_DNA"/>
</dbReference>
<dbReference type="Proteomes" id="UP000681722">
    <property type="component" value="Unassembled WGS sequence"/>
</dbReference>
<evidence type="ECO:0000313" key="5">
    <source>
        <dbReference type="EMBL" id="CAF4584028.1"/>
    </source>
</evidence>
<comment type="caution">
    <text evidence="4">The sequence shown here is derived from an EMBL/GenBank/DDBJ whole genome shotgun (WGS) entry which is preliminary data.</text>
</comment>
<dbReference type="SUPFAM" id="SSF53223">
    <property type="entry name" value="Aminoacid dehydrogenase-like, N-terminal domain"/>
    <property type="match status" value="1"/>
</dbReference>
<dbReference type="OrthoDB" id="6718861at2759"/>
<sequence>IVVMSAYIDKVIKSLKAKNGHETEFLQVIKEVLDTLRPVIEQHPEYEEVALLERLTEPERVIIFRVPWVDDKGQVMVNRGFRVQFNGAIGPYKGGLRFHPTVYIGIVKFLGFEQIFKNSLTGLPIGGGKGGSDFDPKGKSNPEIMRFCQSFMTELYRHIGPDVDVPPGDNGV</sequence>
<reference evidence="4" key="1">
    <citation type="submission" date="2021-02" db="EMBL/GenBank/DDBJ databases">
        <authorList>
            <person name="Nowell W R."/>
        </authorList>
    </citation>
    <scope>NUCLEOTIDE SEQUENCE</scope>
</reference>
<dbReference type="Gene3D" id="3.40.50.10860">
    <property type="entry name" value="Leucine Dehydrogenase, chain A, domain 1"/>
    <property type="match status" value="1"/>
</dbReference>
<dbReference type="EMBL" id="CAJNOQ010052132">
    <property type="protein sequence ID" value="CAF1652648.1"/>
    <property type="molecule type" value="Genomic_DNA"/>
</dbReference>
<dbReference type="Proteomes" id="UP000663829">
    <property type="component" value="Unassembled WGS sequence"/>
</dbReference>
<accession>A0A816EQG7</accession>
<proteinExistence type="inferred from homology"/>
<dbReference type="GO" id="GO:0004354">
    <property type="term" value="F:glutamate dehydrogenase (NADP+) activity"/>
    <property type="evidence" value="ECO:0007669"/>
    <property type="project" value="TreeGrafter"/>
</dbReference>
<evidence type="ECO:0000313" key="4">
    <source>
        <dbReference type="EMBL" id="CAF1652648.1"/>
    </source>
</evidence>